<dbReference type="Proteomes" id="UP000784294">
    <property type="component" value="Unassembled WGS sequence"/>
</dbReference>
<evidence type="ECO:0000313" key="2">
    <source>
        <dbReference type="Proteomes" id="UP000784294"/>
    </source>
</evidence>
<name>A0A3S5AE39_9PLAT</name>
<organism evidence="1 2">
    <name type="scientific">Protopolystoma xenopodis</name>
    <dbReference type="NCBI Taxonomy" id="117903"/>
    <lineage>
        <taxon>Eukaryota</taxon>
        <taxon>Metazoa</taxon>
        <taxon>Spiralia</taxon>
        <taxon>Lophotrochozoa</taxon>
        <taxon>Platyhelminthes</taxon>
        <taxon>Monogenea</taxon>
        <taxon>Polyopisthocotylea</taxon>
        <taxon>Polystomatidea</taxon>
        <taxon>Polystomatidae</taxon>
        <taxon>Protopolystoma</taxon>
    </lineage>
</organism>
<accession>A0A3S5AE39</accession>
<proteinExistence type="predicted"/>
<dbReference type="EMBL" id="CAAALY010248083">
    <property type="protein sequence ID" value="VEL34647.1"/>
    <property type="molecule type" value="Genomic_DNA"/>
</dbReference>
<reference evidence="1" key="1">
    <citation type="submission" date="2018-11" db="EMBL/GenBank/DDBJ databases">
        <authorList>
            <consortium name="Pathogen Informatics"/>
        </authorList>
    </citation>
    <scope>NUCLEOTIDE SEQUENCE</scope>
</reference>
<evidence type="ECO:0000313" key="1">
    <source>
        <dbReference type="EMBL" id="VEL34647.1"/>
    </source>
</evidence>
<dbReference type="AlphaFoldDB" id="A0A3S5AE39"/>
<sequence>MKPSGARKTPGTFSGLSIFSTHFHRMLVLTSTTDKMHSNDLYRERKYGVESPSWVKADYKQKMHMTRSGEEPFQPGVQNNIETRLMKVLLVITCLIISTGPVSLKPDYRQRCMYTKMS</sequence>
<comment type="caution">
    <text evidence="1">The sequence shown here is derived from an EMBL/GenBank/DDBJ whole genome shotgun (WGS) entry which is preliminary data.</text>
</comment>
<keyword evidence="2" id="KW-1185">Reference proteome</keyword>
<gene>
    <name evidence="1" type="ORF">PXEA_LOCUS28087</name>
</gene>
<protein>
    <submittedName>
        <fullName evidence="1">Uncharacterized protein</fullName>
    </submittedName>
</protein>